<feature type="compositionally biased region" description="Polar residues" evidence="1">
    <location>
        <begin position="350"/>
        <end position="368"/>
    </location>
</feature>
<keyword evidence="5" id="KW-1185">Reference proteome</keyword>
<feature type="domain" description="Reverse transcriptase zinc-binding" evidence="2">
    <location>
        <begin position="486"/>
        <end position="582"/>
    </location>
</feature>
<feature type="region of interest" description="Disordered" evidence="1">
    <location>
        <begin position="615"/>
        <end position="635"/>
    </location>
</feature>
<feature type="compositionally biased region" description="Basic and acidic residues" evidence="1">
    <location>
        <begin position="304"/>
        <end position="314"/>
    </location>
</feature>
<gene>
    <name evidence="4" type="ORF">CFP56_038419</name>
</gene>
<accession>A0AAW0J2J3</accession>
<dbReference type="EMBL" id="PKMF04000724">
    <property type="protein sequence ID" value="KAK7820840.1"/>
    <property type="molecule type" value="Genomic_DNA"/>
</dbReference>
<dbReference type="Proteomes" id="UP000237347">
    <property type="component" value="Unassembled WGS sequence"/>
</dbReference>
<dbReference type="Pfam" id="PF13966">
    <property type="entry name" value="zf-RVT"/>
    <property type="match status" value="1"/>
</dbReference>
<evidence type="ECO:0000313" key="4">
    <source>
        <dbReference type="EMBL" id="KAK7820840.1"/>
    </source>
</evidence>
<feature type="region of interest" description="Disordered" evidence="1">
    <location>
        <begin position="282"/>
        <end position="314"/>
    </location>
</feature>
<feature type="domain" description="DUF4283" evidence="3">
    <location>
        <begin position="33"/>
        <end position="105"/>
    </location>
</feature>
<name>A0AAW0J2J3_QUESU</name>
<feature type="compositionally biased region" description="Polar residues" evidence="1">
    <location>
        <begin position="192"/>
        <end position="205"/>
    </location>
</feature>
<feature type="compositionally biased region" description="Polar residues" evidence="1">
    <location>
        <begin position="383"/>
        <end position="397"/>
    </location>
</feature>
<comment type="caution">
    <text evidence="4">The sequence shown here is derived from an EMBL/GenBank/DDBJ whole genome shotgun (WGS) entry which is preliminary data.</text>
</comment>
<organism evidence="4 5">
    <name type="scientific">Quercus suber</name>
    <name type="common">Cork oak</name>
    <dbReference type="NCBI Taxonomy" id="58331"/>
    <lineage>
        <taxon>Eukaryota</taxon>
        <taxon>Viridiplantae</taxon>
        <taxon>Streptophyta</taxon>
        <taxon>Embryophyta</taxon>
        <taxon>Tracheophyta</taxon>
        <taxon>Spermatophyta</taxon>
        <taxon>Magnoliopsida</taxon>
        <taxon>eudicotyledons</taxon>
        <taxon>Gunneridae</taxon>
        <taxon>Pentapetalae</taxon>
        <taxon>rosids</taxon>
        <taxon>fabids</taxon>
        <taxon>Fagales</taxon>
        <taxon>Fagaceae</taxon>
        <taxon>Quercus</taxon>
    </lineage>
</organism>
<feature type="region of interest" description="Disordered" evidence="1">
    <location>
        <begin position="192"/>
        <end position="215"/>
    </location>
</feature>
<dbReference type="InterPro" id="IPR040256">
    <property type="entry name" value="At4g02000-like"/>
</dbReference>
<dbReference type="PANTHER" id="PTHR31286">
    <property type="entry name" value="GLYCINE-RICH CELL WALL STRUCTURAL PROTEIN 1.8-LIKE"/>
    <property type="match status" value="1"/>
</dbReference>
<dbReference type="InterPro" id="IPR025558">
    <property type="entry name" value="DUF4283"/>
</dbReference>
<evidence type="ECO:0000256" key="1">
    <source>
        <dbReference type="SAM" id="MobiDB-lite"/>
    </source>
</evidence>
<proteinExistence type="predicted"/>
<dbReference type="InterPro" id="IPR026960">
    <property type="entry name" value="RVT-Znf"/>
</dbReference>
<protein>
    <recommendedName>
        <fullName evidence="6">DUF4283 domain-containing protein</fullName>
    </recommendedName>
</protein>
<evidence type="ECO:0000259" key="3">
    <source>
        <dbReference type="Pfam" id="PF14111"/>
    </source>
</evidence>
<evidence type="ECO:0008006" key="6">
    <source>
        <dbReference type="Google" id="ProtNLM"/>
    </source>
</evidence>
<reference evidence="4 5" key="1">
    <citation type="journal article" date="2018" name="Sci. Data">
        <title>The draft genome sequence of cork oak.</title>
        <authorList>
            <person name="Ramos A.M."/>
            <person name="Usie A."/>
            <person name="Barbosa P."/>
            <person name="Barros P.M."/>
            <person name="Capote T."/>
            <person name="Chaves I."/>
            <person name="Simoes F."/>
            <person name="Abreu I."/>
            <person name="Carrasquinho I."/>
            <person name="Faro C."/>
            <person name="Guimaraes J.B."/>
            <person name="Mendonca D."/>
            <person name="Nobrega F."/>
            <person name="Rodrigues L."/>
            <person name="Saibo N.J.M."/>
            <person name="Varela M.C."/>
            <person name="Egas C."/>
            <person name="Matos J."/>
            <person name="Miguel C.M."/>
            <person name="Oliveira M.M."/>
            <person name="Ricardo C.P."/>
            <person name="Goncalves S."/>
        </authorList>
    </citation>
    <scope>NUCLEOTIDE SEQUENCE [LARGE SCALE GENOMIC DNA]</scope>
    <source>
        <strain evidence="5">cv. HL8</strain>
    </source>
</reference>
<evidence type="ECO:0000259" key="2">
    <source>
        <dbReference type="Pfam" id="PF13966"/>
    </source>
</evidence>
<evidence type="ECO:0000313" key="5">
    <source>
        <dbReference type="Proteomes" id="UP000237347"/>
    </source>
</evidence>
<feature type="region of interest" description="Disordered" evidence="1">
    <location>
        <begin position="332"/>
        <end position="421"/>
    </location>
</feature>
<dbReference type="PANTHER" id="PTHR31286:SF178">
    <property type="entry name" value="DUF4283 DOMAIN-CONTAINING PROTEIN"/>
    <property type="match status" value="1"/>
</dbReference>
<dbReference type="Pfam" id="PF14111">
    <property type="entry name" value="DUF4283"/>
    <property type="match status" value="1"/>
</dbReference>
<dbReference type="AlphaFoldDB" id="A0AAW0J2J3"/>
<sequence>MEELTQSCKNLKLSGKEGGEVNIESEVEAPGMVVVGKFLTKRRISLEAIVRTLKPIWKTTESFEVRDVGDNMVLFVFRNEEDMNKILWSSPWSYDKYLLVLHRLGESESISTLSLVQASFWVQIHGLPMRKQTRETGERIGGTMGEVIRVDGVERGFSMDMERLQRPLVAEVKRKETKKAKEAEVGGAWSKQYRQAKTQPKQASTIHPMEDRGAGCWDERPQEMRDASEMAVDGLALPNRMAADFEAQLQELDRAINGEDMLVNSRKEELPTSPQITGITEGSVTQERNGPPQDLRPIPISKKGLGEMEGPMRQKENRGCTEAQYEEMQTKANCPGTYKTGSKEDREGPTTRSEGLKGTNSQPFQTKHSGVGKENTLKKGETVINTNGHNEPKNQATWKRVQREPTSLASPISEGDGIGVKRKGMTPLKEIPANVKDLIRGAGEWDSNLIKQVFSPHDAEIILSIPLSLSLPPDKRTWSGTTNGKFTVSSAYKLISWGSENGGLGESSNRATMKLLWKTIWGMKTPNKVRAFTWRACKDILASKANLKKRHITNDDLCTSCNKAAETSGHMFWFCEKAKEVWSSSKMFFPFTIAGNWDFIDIIWNERYEAWRGGQTGASNTKKSSEECGGISGCP</sequence>